<accession>A0A2M8VQ27</accession>
<evidence type="ECO:0008006" key="3">
    <source>
        <dbReference type="Google" id="ProtNLM"/>
    </source>
</evidence>
<evidence type="ECO:0000313" key="2">
    <source>
        <dbReference type="Proteomes" id="UP000229366"/>
    </source>
</evidence>
<protein>
    <recommendedName>
        <fullName evidence="3">DUF2946 family protein</fullName>
    </recommendedName>
</protein>
<dbReference type="AlphaFoldDB" id="A0A2M8VQ27"/>
<reference evidence="1 2" key="1">
    <citation type="submission" date="2017-11" db="EMBL/GenBank/DDBJ databases">
        <title>Genomic Encyclopedia of Type Strains, Phase III (KMG-III): the genomes of soil and plant-associated and newly described type strains.</title>
        <authorList>
            <person name="Whitman W."/>
        </authorList>
    </citation>
    <scope>NUCLEOTIDE SEQUENCE [LARGE SCALE GENOMIC DNA]</scope>
    <source>
        <strain evidence="1 2">UB-Domo-W1</strain>
    </source>
</reference>
<gene>
    <name evidence="1" type="ORF">B0G85_1388</name>
</gene>
<dbReference type="EMBL" id="PGTX01000003">
    <property type="protein sequence ID" value="PJI79284.1"/>
    <property type="molecule type" value="Genomic_DNA"/>
</dbReference>
<evidence type="ECO:0000313" key="1">
    <source>
        <dbReference type="EMBL" id="PJI79284.1"/>
    </source>
</evidence>
<comment type="caution">
    <text evidence="1">The sequence shown here is derived from an EMBL/GenBank/DDBJ whole genome shotgun (WGS) entry which is preliminary data.</text>
</comment>
<proteinExistence type="predicted"/>
<dbReference type="Proteomes" id="UP000229366">
    <property type="component" value="Unassembled WGS sequence"/>
</dbReference>
<organism evidence="1 2">
    <name type="scientific">Polynucleobacter brandtiae</name>
    <dbReference type="NCBI Taxonomy" id="1938816"/>
    <lineage>
        <taxon>Bacteria</taxon>
        <taxon>Pseudomonadati</taxon>
        <taxon>Pseudomonadota</taxon>
        <taxon>Betaproteobacteria</taxon>
        <taxon>Burkholderiales</taxon>
        <taxon>Burkholderiaceae</taxon>
        <taxon>Polynucleobacter</taxon>
    </lineage>
</organism>
<dbReference type="OrthoDB" id="7057642at2"/>
<sequence length="208" mass="23794">MDEQVLRSLIKWPEVADCFGWLALDRRGQWRMRDEYAQANGLPGKVIEHATLNEYIARNYARDTAGRHFFQNGPQRVFVTLDATPWIARIHPSTAKLKILTQCNTPINPQSALCDEVGNVYIIGLIEQMILTELNTSMQSLFTKTESLAVALLHDHDLDLFSSQSQVQEDACSFRGIWTWQDCPLPIEPIHSAELSQRFHFIKTPIKD</sequence>
<name>A0A2M8VQ27_9BURK</name>
<dbReference type="Pfam" id="PF11161">
    <property type="entry name" value="DUF2944"/>
    <property type="match status" value="1"/>
</dbReference>
<keyword evidence="2" id="KW-1185">Reference proteome</keyword>
<dbReference type="RefSeq" id="WP_100379708.1">
    <property type="nucleotide sequence ID" value="NZ_CBCSBW010000003.1"/>
</dbReference>
<dbReference type="InterPro" id="IPR021332">
    <property type="entry name" value="DUF2944"/>
</dbReference>